<dbReference type="SUPFAM" id="SSF144083">
    <property type="entry name" value="Magnesium transport protein CorA, transmembrane region"/>
    <property type="match status" value="1"/>
</dbReference>
<feature type="region of interest" description="Disordered" evidence="8">
    <location>
        <begin position="624"/>
        <end position="645"/>
    </location>
</feature>
<evidence type="ECO:0000256" key="4">
    <source>
        <dbReference type="ARBA" id="ARBA00022475"/>
    </source>
</evidence>
<dbReference type="InterPro" id="IPR045863">
    <property type="entry name" value="CorA_TM1_TM2"/>
</dbReference>
<keyword evidence="3" id="KW-0813">Transport</keyword>
<keyword evidence="11" id="KW-1185">Reference proteome</keyword>
<keyword evidence="4" id="KW-1003">Cell membrane</keyword>
<accession>G4T9C0</accession>
<feature type="transmembrane region" description="Helical" evidence="9">
    <location>
        <begin position="580"/>
        <end position="598"/>
    </location>
</feature>
<evidence type="ECO:0000256" key="6">
    <source>
        <dbReference type="ARBA" id="ARBA00022989"/>
    </source>
</evidence>
<feature type="region of interest" description="Disordered" evidence="8">
    <location>
        <begin position="254"/>
        <end position="318"/>
    </location>
</feature>
<protein>
    <submittedName>
        <fullName evidence="10">Related to Mg2 transporter protein, CorA-like</fullName>
    </submittedName>
</protein>
<sequence>MESLVTPKHPQRRQRESEDGSDDPDDFDAPPDVSAAYGLSPPIEVTSPTHETGHVTPGHIVGRPIHESPTHAHFHDVHDTNGLPPPNLMSMDNARFGRDIQAIEAQHSSETLVEPFVRAPGAEPGLDPRRESTNRAYAHIKEDCEIEVVDYSEDRVRFQQFHNESFIAFLRGCDRQPPMKVRWINIAGISWDVISALALKYQLHPLSIEDIMHSGPTTRSKADYYQRHLFLHVLCHALHSKRSSPLDAKYLAEEADAATTSESEDSEETTVTDGGTEAEEEESNRRALLRRVTRRGKRRRTKSVDTEASAGNSQSRMGSMRWSEAVGLLSPEGRRRQARVAKLEALKKRDRVRVLVSNAFFFLFKDGTVISLHQGDRAFGNPIYNRLRHSDTVLRKDPEGSLLLQSLLDLIVDQMLDVIDKYGDKINESETHVLLKPNMDVVRSLHILSADLTLRKRTMQPLKTLIYGLRRFDLERTAAALAVAGIPQGQVQGYMSPKTKVYLADISDHLETITSSLEQFNTMTDNLIDFVFNMNAHATNNQMRRMTILTLIFLPITATTGYFGMNFATMPSVQEHSEAMFWQIILPVMVVVVTWALWTDISRVFKMFGRLRLLKGVEERQKTKARDAKRIDRKRRQTMEAKKAG</sequence>
<dbReference type="GO" id="GO:0000287">
    <property type="term" value="F:magnesium ion binding"/>
    <property type="evidence" value="ECO:0007669"/>
    <property type="project" value="TreeGrafter"/>
</dbReference>
<feature type="compositionally biased region" description="Basic residues" evidence="8">
    <location>
        <begin position="287"/>
        <end position="301"/>
    </location>
</feature>
<dbReference type="eggNOG" id="ENOG502QVFZ">
    <property type="taxonomic scope" value="Eukaryota"/>
</dbReference>
<feature type="compositionally biased region" description="Acidic residues" evidence="8">
    <location>
        <begin position="19"/>
        <end position="29"/>
    </location>
</feature>
<dbReference type="PANTHER" id="PTHR46494">
    <property type="entry name" value="CORA FAMILY METAL ION TRANSPORTER (EUROFUNG)"/>
    <property type="match status" value="1"/>
</dbReference>
<evidence type="ECO:0000256" key="7">
    <source>
        <dbReference type="ARBA" id="ARBA00023136"/>
    </source>
</evidence>
<comment type="subcellular location">
    <subcellularLocation>
        <location evidence="1">Cell membrane</location>
        <topology evidence="1">Multi-pass membrane protein</topology>
    </subcellularLocation>
</comment>
<evidence type="ECO:0000313" key="10">
    <source>
        <dbReference type="EMBL" id="CCA67920.1"/>
    </source>
</evidence>
<evidence type="ECO:0000313" key="11">
    <source>
        <dbReference type="Proteomes" id="UP000007148"/>
    </source>
</evidence>
<dbReference type="InterPro" id="IPR045861">
    <property type="entry name" value="CorA_cytoplasmic_dom"/>
</dbReference>
<comment type="caution">
    <text evidence="10">The sequence shown here is derived from an EMBL/GenBank/DDBJ whole genome shotgun (WGS) entry which is preliminary data.</text>
</comment>
<proteinExistence type="inferred from homology"/>
<evidence type="ECO:0000256" key="2">
    <source>
        <dbReference type="ARBA" id="ARBA00009765"/>
    </source>
</evidence>
<evidence type="ECO:0000256" key="3">
    <source>
        <dbReference type="ARBA" id="ARBA00022448"/>
    </source>
</evidence>
<dbReference type="InterPro" id="IPR002523">
    <property type="entry name" value="MgTranspt_CorA/ZnTranspt_ZntB"/>
</dbReference>
<keyword evidence="5 9" id="KW-0812">Transmembrane</keyword>
<gene>
    <name evidence="10" type="ORF">PIIN_01789</name>
</gene>
<dbReference type="PANTHER" id="PTHR46494:SF1">
    <property type="entry name" value="CORA FAMILY METAL ION TRANSPORTER (EUROFUNG)"/>
    <property type="match status" value="1"/>
</dbReference>
<dbReference type="GO" id="GO:0015087">
    <property type="term" value="F:cobalt ion transmembrane transporter activity"/>
    <property type="evidence" value="ECO:0007669"/>
    <property type="project" value="TreeGrafter"/>
</dbReference>
<dbReference type="HOGENOM" id="CLU_015119_1_0_1"/>
<organism evidence="10 11">
    <name type="scientific">Serendipita indica (strain DSM 11827)</name>
    <name type="common">Root endophyte fungus</name>
    <name type="synonym">Piriformospora indica</name>
    <dbReference type="NCBI Taxonomy" id="1109443"/>
    <lineage>
        <taxon>Eukaryota</taxon>
        <taxon>Fungi</taxon>
        <taxon>Dikarya</taxon>
        <taxon>Basidiomycota</taxon>
        <taxon>Agaricomycotina</taxon>
        <taxon>Agaricomycetes</taxon>
        <taxon>Sebacinales</taxon>
        <taxon>Serendipitaceae</taxon>
        <taxon>Serendipita</taxon>
    </lineage>
</organism>
<dbReference type="OMA" id="RELHAMQ"/>
<comment type="similarity">
    <text evidence="2">Belongs to the CorA metal ion transporter (MIT) (TC 1.A.35) family.</text>
</comment>
<dbReference type="EMBL" id="CAFZ01000022">
    <property type="protein sequence ID" value="CCA67920.1"/>
    <property type="molecule type" value="Genomic_DNA"/>
</dbReference>
<dbReference type="GO" id="GO:0005886">
    <property type="term" value="C:plasma membrane"/>
    <property type="evidence" value="ECO:0007669"/>
    <property type="project" value="UniProtKB-SubCell"/>
</dbReference>
<reference evidence="10 11" key="1">
    <citation type="journal article" date="2011" name="PLoS Pathog.">
        <title>Endophytic Life Strategies Decoded by Genome and Transcriptome Analyses of the Mutualistic Root Symbiont Piriformospora indica.</title>
        <authorList>
            <person name="Zuccaro A."/>
            <person name="Lahrmann U."/>
            <person name="Guldener U."/>
            <person name="Langen G."/>
            <person name="Pfiffi S."/>
            <person name="Biedenkopf D."/>
            <person name="Wong P."/>
            <person name="Samans B."/>
            <person name="Grimm C."/>
            <person name="Basiewicz M."/>
            <person name="Murat C."/>
            <person name="Martin F."/>
            <person name="Kogel K.H."/>
        </authorList>
    </citation>
    <scope>NUCLEOTIDE SEQUENCE [LARGE SCALE GENOMIC DNA]</scope>
    <source>
        <strain evidence="10 11">DSM 11827</strain>
    </source>
</reference>
<evidence type="ECO:0000256" key="5">
    <source>
        <dbReference type="ARBA" id="ARBA00022692"/>
    </source>
</evidence>
<dbReference type="SUPFAM" id="SSF143865">
    <property type="entry name" value="CorA soluble domain-like"/>
    <property type="match status" value="1"/>
</dbReference>
<dbReference type="Gene3D" id="1.20.58.340">
    <property type="entry name" value="Magnesium transport protein CorA, transmembrane region"/>
    <property type="match status" value="2"/>
</dbReference>
<keyword evidence="6 9" id="KW-1133">Transmembrane helix</keyword>
<evidence type="ECO:0000256" key="1">
    <source>
        <dbReference type="ARBA" id="ARBA00004651"/>
    </source>
</evidence>
<dbReference type="Pfam" id="PF01544">
    <property type="entry name" value="CorA"/>
    <property type="match status" value="1"/>
</dbReference>
<dbReference type="AlphaFoldDB" id="G4T9C0"/>
<dbReference type="Proteomes" id="UP000007148">
    <property type="component" value="Unassembled WGS sequence"/>
</dbReference>
<feature type="region of interest" description="Disordered" evidence="8">
    <location>
        <begin position="1"/>
        <end position="53"/>
    </location>
</feature>
<name>G4T9C0_SERID</name>
<evidence type="ECO:0000256" key="8">
    <source>
        <dbReference type="SAM" id="MobiDB-lite"/>
    </source>
</evidence>
<dbReference type="GO" id="GO:0050897">
    <property type="term" value="F:cobalt ion binding"/>
    <property type="evidence" value="ECO:0007669"/>
    <property type="project" value="TreeGrafter"/>
</dbReference>
<evidence type="ECO:0000256" key="9">
    <source>
        <dbReference type="SAM" id="Phobius"/>
    </source>
</evidence>
<feature type="transmembrane region" description="Helical" evidence="9">
    <location>
        <begin position="548"/>
        <end position="568"/>
    </location>
</feature>
<dbReference type="InParanoid" id="G4T9C0"/>
<dbReference type="OrthoDB" id="165352at2759"/>
<dbReference type="Gene3D" id="3.30.460.20">
    <property type="entry name" value="CorA soluble domain-like"/>
    <property type="match status" value="1"/>
</dbReference>
<dbReference type="STRING" id="1109443.G4T9C0"/>
<dbReference type="GO" id="GO:0015095">
    <property type="term" value="F:magnesium ion transmembrane transporter activity"/>
    <property type="evidence" value="ECO:0007669"/>
    <property type="project" value="TreeGrafter"/>
</dbReference>
<feature type="compositionally biased region" description="Acidic residues" evidence="8">
    <location>
        <begin position="262"/>
        <end position="282"/>
    </location>
</feature>
<keyword evidence="7 9" id="KW-0472">Membrane</keyword>